<dbReference type="SUPFAM" id="SSF46689">
    <property type="entry name" value="Homeodomain-like"/>
    <property type="match status" value="1"/>
</dbReference>
<protein>
    <submittedName>
        <fullName evidence="6">AraC family transcriptional regulator</fullName>
    </submittedName>
</protein>
<keyword evidence="2" id="KW-0238">DNA-binding</keyword>
<dbReference type="Gene3D" id="1.10.10.60">
    <property type="entry name" value="Homeodomain-like"/>
    <property type="match status" value="2"/>
</dbReference>
<dbReference type="EMBL" id="QTUC01000001">
    <property type="protein sequence ID" value="REF37472.1"/>
    <property type="molecule type" value="Genomic_DNA"/>
</dbReference>
<dbReference type="SUPFAM" id="SSF51215">
    <property type="entry name" value="Regulatory protein AraC"/>
    <property type="match status" value="1"/>
</dbReference>
<evidence type="ECO:0000256" key="1">
    <source>
        <dbReference type="ARBA" id="ARBA00023015"/>
    </source>
</evidence>
<comment type="caution">
    <text evidence="6">The sequence shown here is derived from an EMBL/GenBank/DDBJ whole genome shotgun (WGS) entry which is preliminary data.</text>
</comment>
<evidence type="ECO:0000313" key="7">
    <source>
        <dbReference type="Proteomes" id="UP000256485"/>
    </source>
</evidence>
<dbReference type="AlphaFoldDB" id="A0A3D9V6R0"/>
<dbReference type="PANTHER" id="PTHR46796">
    <property type="entry name" value="HTH-TYPE TRANSCRIPTIONAL ACTIVATOR RHAS-RELATED"/>
    <property type="match status" value="1"/>
</dbReference>
<proteinExistence type="predicted"/>
<evidence type="ECO:0000313" key="6">
    <source>
        <dbReference type="EMBL" id="REF37472.1"/>
    </source>
</evidence>
<sequence length="290" mass="32261">MTYRVIVRTGPDVAHYPPGATFGPRTLRDFEFVWLLRGSARWCEGATSLDLRPGTLLLARPGMRDQFSWDRHRASVHAYVHFSLVGELPASMRQPDMWPLTRELSSADPLGALCRYALWLGRHTSANAVARRADVLSWLLDLFLRGPLPSDDDGDLPPHLARLADRLRTSWRSDGTCAPSLRELAAAARVSPGHLCRLFRREYGIGPVAAIELVRLARAATLLQRSNLTVAAVATTCGFANPFHFTRRFRHAYGVPPRVYRATHAVDDPLAPLARVGLLPLAHRLLLEDA</sequence>
<dbReference type="InterPro" id="IPR018060">
    <property type="entry name" value="HTH_AraC"/>
</dbReference>
<dbReference type="InterPro" id="IPR037923">
    <property type="entry name" value="HTH-like"/>
</dbReference>
<keyword evidence="4" id="KW-0804">Transcription</keyword>
<evidence type="ECO:0000256" key="2">
    <source>
        <dbReference type="ARBA" id="ARBA00023125"/>
    </source>
</evidence>
<dbReference type="SMART" id="SM00342">
    <property type="entry name" value="HTH_ARAC"/>
    <property type="match status" value="1"/>
</dbReference>
<dbReference type="OrthoDB" id="3186094at2"/>
<dbReference type="Proteomes" id="UP000256485">
    <property type="component" value="Unassembled WGS sequence"/>
</dbReference>
<dbReference type="PROSITE" id="PS00041">
    <property type="entry name" value="HTH_ARAC_FAMILY_1"/>
    <property type="match status" value="1"/>
</dbReference>
<gene>
    <name evidence="6" type="ORF">DFJ64_2916</name>
</gene>
<name>A0A3D9V6R0_THECX</name>
<keyword evidence="7" id="KW-1185">Reference proteome</keyword>
<dbReference type="InterPro" id="IPR018062">
    <property type="entry name" value="HTH_AraC-typ_CS"/>
</dbReference>
<dbReference type="GO" id="GO:0043565">
    <property type="term" value="F:sequence-specific DNA binding"/>
    <property type="evidence" value="ECO:0007669"/>
    <property type="project" value="InterPro"/>
</dbReference>
<accession>A0A3D9V6R0</accession>
<keyword evidence="1" id="KW-0805">Transcription regulation</keyword>
<dbReference type="PROSITE" id="PS01124">
    <property type="entry name" value="HTH_ARAC_FAMILY_2"/>
    <property type="match status" value="1"/>
</dbReference>
<evidence type="ECO:0000256" key="4">
    <source>
        <dbReference type="ARBA" id="ARBA00023163"/>
    </source>
</evidence>
<organism evidence="6 7">
    <name type="scientific">Thermasporomyces composti</name>
    <dbReference type="NCBI Taxonomy" id="696763"/>
    <lineage>
        <taxon>Bacteria</taxon>
        <taxon>Bacillati</taxon>
        <taxon>Actinomycetota</taxon>
        <taxon>Actinomycetes</taxon>
        <taxon>Propionibacteriales</taxon>
        <taxon>Nocardioidaceae</taxon>
        <taxon>Thermasporomyces</taxon>
    </lineage>
</organism>
<dbReference type="GO" id="GO:0003700">
    <property type="term" value="F:DNA-binding transcription factor activity"/>
    <property type="evidence" value="ECO:0007669"/>
    <property type="project" value="InterPro"/>
</dbReference>
<dbReference type="Pfam" id="PF12833">
    <property type="entry name" value="HTH_18"/>
    <property type="match status" value="1"/>
</dbReference>
<keyword evidence="3" id="KW-0010">Activator</keyword>
<feature type="domain" description="HTH araC/xylS-type" evidence="5">
    <location>
        <begin position="161"/>
        <end position="263"/>
    </location>
</feature>
<evidence type="ECO:0000259" key="5">
    <source>
        <dbReference type="PROSITE" id="PS01124"/>
    </source>
</evidence>
<dbReference type="InterPro" id="IPR050204">
    <property type="entry name" value="AraC_XylS_family_regulators"/>
</dbReference>
<reference evidence="6 7" key="1">
    <citation type="submission" date="2018-08" db="EMBL/GenBank/DDBJ databases">
        <title>Sequencing the genomes of 1000 actinobacteria strains.</title>
        <authorList>
            <person name="Klenk H.-P."/>
        </authorList>
    </citation>
    <scope>NUCLEOTIDE SEQUENCE [LARGE SCALE GENOMIC DNA]</scope>
    <source>
        <strain evidence="6 7">DSM 22891</strain>
    </source>
</reference>
<evidence type="ECO:0000256" key="3">
    <source>
        <dbReference type="ARBA" id="ARBA00023159"/>
    </source>
</evidence>
<dbReference type="InterPro" id="IPR009057">
    <property type="entry name" value="Homeodomain-like_sf"/>
</dbReference>
<dbReference type="RefSeq" id="WP_115850928.1">
    <property type="nucleotide sequence ID" value="NZ_QTUC01000001.1"/>
</dbReference>